<dbReference type="AlphaFoldDB" id="A0A1F5EM35"/>
<dbReference type="Proteomes" id="UP000176865">
    <property type="component" value="Unassembled WGS sequence"/>
</dbReference>
<evidence type="ECO:0000313" key="1">
    <source>
        <dbReference type="EMBL" id="OGD68461.1"/>
    </source>
</evidence>
<gene>
    <name evidence="1" type="ORF">A2996_01585</name>
</gene>
<comment type="caution">
    <text evidence="1">The sequence shown here is derived from an EMBL/GenBank/DDBJ whole genome shotgun (WGS) entry which is preliminary data.</text>
</comment>
<dbReference type="EMBL" id="MFAB01000026">
    <property type="protein sequence ID" value="OGD68461.1"/>
    <property type="molecule type" value="Genomic_DNA"/>
</dbReference>
<reference evidence="1 2" key="1">
    <citation type="journal article" date="2016" name="Nat. Commun.">
        <title>Thousands of microbial genomes shed light on interconnected biogeochemical processes in an aquifer system.</title>
        <authorList>
            <person name="Anantharaman K."/>
            <person name="Brown C.T."/>
            <person name="Hug L.A."/>
            <person name="Sharon I."/>
            <person name="Castelle C.J."/>
            <person name="Probst A.J."/>
            <person name="Thomas B.C."/>
            <person name="Singh A."/>
            <person name="Wilkins M.J."/>
            <person name="Karaoz U."/>
            <person name="Brodie E.L."/>
            <person name="Williams K.H."/>
            <person name="Hubbard S.S."/>
            <person name="Banfield J.F."/>
        </authorList>
    </citation>
    <scope>NUCLEOTIDE SEQUENCE [LARGE SCALE GENOMIC DNA]</scope>
</reference>
<name>A0A1F5EM35_9BACT</name>
<proteinExistence type="predicted"/>
<organism evidence="1 2">
    <name type="scientific">Candidatus Campbellbacteria bacterium RIFCSPLOWO2_01_FULL_34_15</name>
    <dbReference type="NCBI Taxonomy" id="1797579"/>
    <lineage>
        <taxon>Bacteria</taxon>
        <taxon>Candidatus Campbelliibacteriota</taxon>
    </lineage>
</organism>
<accession>A0A1F5EM35</accession>
<evidence type="ECO:0000313" key="2">
    <source>
        <dbReference type="Proteomes" id="UP000176865"/>
    </source>
</evidence>
<dbReference type="STRING" id="1797579.A2996_01585"/>
<sequence length="73" mass="8259">MVFCLSTSSETTFLNNLGRSSFGFPLPTEQIFYFLKFLHDHLPLRQGAVDQTRAERMFQLSGQIGAVSISILF</sequence>
<protein>
    <submittedName>
        <fullName evidence="1">Uncharacterized protein</fullName>
    </submittedName>
</protein>